<comment type="caution">
    <text evidence="2">The sequence shown here is derived from an EMBL/GenBank/DDBJ whole genome shotgun (WGS) entry which is preliminary data.</text>
</comment>
<keyword evidence="1" id="KW-0472">Membrane</keyword>
<dbReference type="Proteomes" id="UP001204798">
    <property type="component" value="Unassembled WGS sequence"/>
</dbReference>
<proteinExistence type="predicted"/>
<sequence length="39" mass="4715">MTDSLPFFLTWLVTWIALMAYLWRLEAKLKGIERDEKVE</sequence>
<organism evidence="2 3">
    <name type="scientific">Candidatus Fervidibacter sacchari</name>
    <dbReference type="NCBI Taxonomy" id="1448929"/>
    <lineage>
        <taxon>Bacteria</taxon>
        <taxon>Candidatus Fervidibacterota</taxon>
        <taxon>Candidatus Fervidibacter</taxon>
    </lineage>
</organism>
<reference evidence="2 3" key="1">
    <citation type="submission" date="2022-08" db="EMBL/GenBank/DDBJ databases">
        <title>Bacterial and archaeal communities from various locations to study Microbial Dark Matter (Phase II).</title>
        <authorList>
            <person name="Stepanauskas R."/>
        </authorList>
    </citation>
    <scope>NUCLEOTIDE SEQUENCE [LARGE SCALE GENOMIC DNA]</scope>
    <source>
        <strain evidence="2 3">PD1</strain>
    </source>
</reference>
<protein>
    <recommendedName>
        <fullName evidence="4">CcmD family protein</fullName>
    </recommendedName>
</protein>
<keyword evidence="3" id="KW-1185">Reference proteome</keyword>
<keyword evidence="1" id="KW-0812">Transmembrane</keyword>
<keyword evidence="1" id="KW-1133">Transmembrane helix</keyword>
<evidence type="ECO:0000256" key="1">
    <source>
        <dbReference type="SAM" id="Phobius"/>
    </source>
</evidence>
<evidence type="ECO:0000313" key="2">
    <source>
        <dbReference type="EMBL" id="MCS3919497.1"/>
    </source>
</evidence>
<evidence type="ECO:0000313" key="3">
    <source>
        <dbReference type="Proteomes" id="UP001204798"/>
    </source>
</evidence>
<dbReference type="EMBL" id="JANUCP010000003">
    <property type="protein sequence ID" value="MCS3919497.1"/>
    <property type="molecule type" value="Genomic_DNA"/>
</dbReference>
<gene>
    <name evidence="2" type="ORF">M2350_001910</name>
</gene>
<name>A0ABT2ENK1_9BACT</name>
<evidence type="ECO:0008006" key="4">
    <source>
        <dbReference type="Google" id="ProtNLM"/>
    </source>
</evidence>
<accession>A0ABT2ENK1</accession>
<feature type="transmembrane region" description="Helical" evidence="1">
    <location>
        <begin position="6"/>
        <end position="23"/>
    </location>
</feature>